<dbReference type="SUPFAM" id="SSF88946">
    <property type="entry name" value="Sigma2 domain of RNA polymerase sigma factors"/>
    <property type="match status" value="1"/>
</dbReference>
<dbReference type="Proteomes" id="UP000320421">
    <property type="component" value="Chromosome"/>
</dbReference>
<keyword evidence="3" id="KW-0731">Sigma factor</keyword>
<dbReference type="GO" id="GO:0006352">
    <property type="term" value="P:DNA-templated transcription initiation"/>
    <property type="evidence" value="ECO:0007669"/>
    <property type="project" value="InterPro"/>
</dbReference>
<reference evidence="6 7" key="1">
    <citation type="submission" date="2019-02" db="EMBL/GenBank/DDBJ databases">
        <title>Deep-cultivation of Planctomycetes and their phenomic and genomic characterization uncovers novel biology.</title>
        <authorList>
            <person name="Wiegand S."/>
            <person name="Jogler M."/>
            <person name="Boedeker C."/>
            <person name="Pinto D."/>
            <person name="Vollmers J."/>
            <person name="Rivas-Marin E."/>
            <person name="Kohn T."/>
            <person name="Peeters S.H."/>
            <person name="Heuer A."/>
            <person name="Rast P."/>
            <person name="Oberbeckmann S."/>
            <person name="Bunk B."/>
            <person name="Jeske O."/>
            <person name="Meyerdierks A."/>
            <person name="Storesund J.E."/>
            <person name="Kallscheuer N."/>
            <person name="Luecker S."/>
            <person name="Lage O.M."/>
            <person name="Pohl T."/>
            <person name="Merkel B.J."/>
            <person name="Hornburger P."/>
            <person name="Mueller R.-W."/>
            <person name="Bruemmer F."/>
            <person name="Labrenz M."/>
            <person name="Spormann A.M."/>
            <person name="Op den Camp H."/>
            <person name="Overmann J."/>
            <person name="Amann R."/>
            <person name="Jetten M.S.M."/>
            <person name="Mascher T."/>
            <person name="Medema M.H."/>
            <person name="Devos D.P."/>
            <person name="Kaster A.-K."/>
            <person name="Ovreas L."/>
            <person name="Rohde M."/>
            <person name="Galperin M.Y."/>
            <person name="Jogler C."/>
        </authorList>
    </citation>
    <scope>NUCLEOTIDE SEQUENCE [LARGE SCALE GENOMIC DNA]</scope>
    <source>
        <strain evidence="6 7">HG66A1</strain>
    </source>
</reference>
<evidence type="ECO:0000256" key="2">
    <source>
        <dbReference type="ARBA" id="ARBA00023015"/>
    </source>
</evidence>
<evidence type="ECO:0000256" key="4">
    <source>
        <dbReference type="ARBA" id="ARBA00023125"/>
    </source>
</evidence>
<organism evidence="6 7">
    <name type="scientific">Gimesia chilikensis</name>
    <dbReference type="NCBI Taxonomy" id="2605989"/>
    <lineage>
        <taxon>Bacteria</taxon>
        <taxon>Pseudomonadati</taxon>
        <taxon>Planctomycetota</taxon>
        <taxon>Planctomycetia</taxon>
        <taxon>Planctomycetales</taxon>
        <taxon>Planctomycetaceae</taxon>
        <taxon>Gimesia</taxon>
    </lineage>
</organism>
<proteinExistence type="inferred from homology"/>
<keyword evidence="4" id="KW-0238">DNA-binding</keyword>
<dbReference type="GO" id="GO:0003677">
    <property type="term" value="F:DNA binding"/>
    <property type="evidence" value="ECO:0007669"/>
    <property type="project" value="UniProtKB-KW"/>
</dbReference>
<sequence>MNPAILRMKSASLVQEGKGPASVNRFPQTRQTLIQRIATDRQAPEWNTFLDDYWGPVVRFAIRSGNLRTQDAEDITAETFKTLFTADLLSRWLEDRRSRLSTMLCVVVRNLISNRARLQSGREKIMHELKPVLIAEITRRQRDPAEDRFYEAWAESLLQSTLLQLQQDSLKRGRVNAFRVFYGRVREGLSNPEIADCLNLKVTDVENHYKRTRGQFTDRLRSGIEEHVRRYGYEDDFAQEVEREWQTLGEYLKMHGDLEAVFRQLPTESEELRCRERESKAVLLQQLTSFIDRKTEQHD</sequence>
<dbReference type="InterPro" id="IPR013325">
    <property type="entry name" value="RNA_pol_sigma_r2"/>
</dbReference>
<evidence type="ECO:0000313" key="7">
    <source>
        <dbReference type="Proteomes" id="UP000320421"/>
    </source>
</evidence>
<evidence type="ECO:0000256" key="1">
    <source>
        <dbReference type="ARBA" id="ARBA00010641"/>
    </source>
</evidence>
<comment type="similarity">
    <text evidence="1">Belongs to the sigma-70 factor family. ECF subfamily.</text>
</comment>
<evidence type="ECO:0000313" key="6">
    <source>
        <dbReference type="EMBL" id="QDT20257.1"/>
    </source>
</evidence>
<protein>
    <submittedName>
        <fullName evidence="6">RNA polymerase sigma factor</fullName>
    </submittedName>
</protein>
<dbReference type="InterPro" id="IPR039425">
    <property type="entry name" value="RNA_pol_sigma-70-like"/>
</dbReference>
<dbReference type="SUPFAM" id="SSF88659">
    <property type="entry name" value="Sigma3 and sigma4 domains of RNA polymerase sigma factors"/>
    <property type="match status" value="1"/>
</dbReference>
<dbReference type="EMBL" id="CP036266">
    <property type="protein sequence ID" value="QDT20257.1"/>
    <property type="molecule type" value="Genomic_DNA"/>
</dbReference>
<gene>
    <name evidence="6" type="ORF">HG66A1_20420</name>
</gene>
<name>A0A517PLK3_9PLAN</name>
<keyword evidence="5" id="KW-0804">Transcription</keyword>
<dbReference type="InterPro" id="IPR013324">
    <property type="entry name" value="RNA_pol_sigma_r3/r4-like"/>
</dbReference>
<dbReference type="PANTHER" id="PTHR43133">
    <property type="entry name" value="RNA POLYMERASE ECF-TYPE SIGMA FACTO"/>
    <property type="match status" value="1"/>
</dbReference>
<evidence type="ECO:0000256" key="3">
    <source>
        <dbReference type="ARBA" id="ARBA00023082"/>
    </source>
</evidence>
<evidence type="ECO:0000256" key="5">
    <source>
        <dbReference type="ARBA" id="ARBA00023163"/>
    </source>
</evidence>
<dbReference type="GO" id="GO:0016987">
    <property type="term" value="F:sigma factor activity"/>
    <property type="evidence" value="ECO:0007669"/>
    <property type="project" value="UniProtKB-KW"/>
</dbReference>
<accession>A0A517PLK3</accession>
<dbReference type="PANTHER" id="PTHR43133:SF8">
    <property type="entry name" value="RNA POLYMERASE SIGMA FACTOR HI_1459-RELATED"/>
    <property type="match status" value="1"/>
</dbReference>
<dbReference type="AlphaFoldDB" id="A0A517PLK3"/>
<keyword evidence="2" id="KW-0805">Transcription regulation</keyword>
<dbReference type="Gene3D" id="1.10.1740.10">
    <property type="match status" value="1"/>
</dbReference>
<keyword evidence="7" id="KW-1185">Reference proteome</keyword>